<gene>
    <name evidence="6" type="ORF">HaLaN_16805</name>
</gene>
<dbReference type="EMBL" id="BLLF01001521">
    <property type="protein sequence ID" value="GFH19790.1"/>
    <property type="molecule type" value="Genomic_DNA"/>
</dbReference>
<proteinExistence type="predicted"/>
<dbReference type="PANTHER" id="PTHR11814">
    <property type="entry name" value="SULFATE TRANSPORTER"/>
    <property type="match status" value="1"/>
</dbReference>
<dbReference type="AlphaFoldDB" id="A0A699ZEV9"/>
<evidence type="ECO:0000256" key="4">
    <source>
        <dbReference type="ARBA" id="ARBA00023136"/>
    </source>
</evidence>
<evidence type="ECO:0000256" key="2">
    <source>
        <dbReference type="ARBA" id="ARBA00022692"/>
    </source>
</evidence>
<evidence type="ECO:0000256" key="3">
    <source>
        <dbReference type="ARBA" id="ARBA00022989"/>
    </source>
</evidence>
<evidence type="ECO:0000256" key="1">
    <source>
        <dbReference type="ARBA" id="ARBA00004141"/>
    </source>
</evidence>
<evidence type="ECO:0000259" key="5">
    <source>
        <dbReference type="Pfam" id="PF00916"/>
    </source>
</evidence>
<keyword evidence="7" id="KW-1185">Reference proteome</keyword>
<keyword evidence="3" id="KW-1133">Transmembrane helix</keyword>
<name>A0A699ZEV9_HAELA</name>
<protein>
    <submittedName>
        <fullName evidence="6">STAS domain-containing protein</fullName>
    </submittedName>
</protein>
<dbReference type="InterPro" id="IPR011547">
    <property type="entry name" value="SLC26A/SulP_dom"/>
</dbReference>
<dbReference type="GO" id="GO:0055085">
    <property type="term" value="P:transmembrane transport"/>
    <property type="evidence" value="ECO:0007669"/>
    <property type="project" value="InterPro"/>
</dbReference>
<evidence type="ECO:0000313" key="6">
    <source>
        <dbReference type="EMBL" id="GFH19790.1"/>
    </source>
</evidence>
<comment type="subcellular location">
    <subcellularLocation>
        <location evidence="1">Membrane</location>
        <topology evidence="1">Multi-pass membrane protein</topology>
    </subcellularLocation>
</comment>
<sequence length="70" mass="7617">MIIAQGLSYANLAGVPSVYGLYGAFTPSIVYALFGTSRQLAVGPVAKYPTLTIQDLARWAGRKARDRREK</sequence>
<dbReference type="InterPro" id="IPR001902">
    <property type="entry name" value="SLC26A/SulP_fam"/>
</dbReference>
<dbReference type="Proteomes" id="UP000485058">
    <property type="component" value="Unassembled WGS sequence"/>
</dbReference>
<feature type="non-terminal residue" evidence="6">
    <location>
        <position position="1"/>
    </location>
</feature>
<feature type="non-terminal residue" evidence="6">
    <location>
        <position position="70"/>
    </location>
</feature>
<organism evidence="6 7">
    <name type="scientific">Haematococcus lacustris</name>
    <name type="common">Green alga</name>
    <name type="synonym">Haematococcus pluvialis</name>
    <dbReference type="NCBI Taxonomy" id="44745"/>
    <lineage>
        <taxon>Eukaryota</taxon>
        <taxon>Viridiplantae</taxon>
        <taxon>Chlorophyta</taxon>
        <taxon>core chlorophytes</taxon>
        <taxon>Chlorophyceae</taxon>
        <taxon>CS clade</taxon>
        <taxon>Chlamydomonadales</taxon>
        <taxon>Haematococcaceae</taxon>
        <taxon>Haematococcus</taxon>
    </lineage>
</organism>
<accession>A0A699ZEV9</accession>
<dbReference type="GO" id="GO:0016020">
    <property type="term" value="C:membrane"/>
    <property type="evidence" value="ECO:0007669"/>
    <property type="project" value="UniProtKB-SubCell"/>
</dbReference>
<feature type="domain" description="SLC26A/SulP transporter" evidence="5">
    <location>
        <begin position="2"/>
        <end position="59"/>
    </location>
</feature>
<evidence type="ECO:0000313" key="7">
    <source>
        <dbReference type="Proteomes" id="UP000485058"/>
    </source>
</evidence>
<keyword evidence="4" id="KW-0472">Membrane</keyword>
<comment type="caution">
    <text evidence="6">The sequence shown here is derived from an EMBL/GenBank/DDBJ whole genome shotgun (WGS) entry which is preliminary data.</text>
</comment>
<reference evidence="6 7" key="1">
    <citation type="submission" date="2020-02" db="EMBL/GenBank/DDBJ databases">
        <title>Draft genome sequence of Haematococcus lacustris strain NIES-144.</title>
        <authorList>
            <person name="Morimoto D."/>
            <person name="Nakagawa S."/>
            <person name="Yoshida T."/>
            <person name="Sawayama S."/>
        </authorList>
    </citation>
    <scope>NUCLEOTIDE SEQUENCE [LARGE SCALE GENOMIC DNA]</scope>
    <source>
        <strain evidence="6 7">NIES-144</strain>
    </source>
</reference>
<keyword evidence="2" id="KW-0812">Transmembrane</keyword>
<dbReference type="Pfam" id="PF00916">
    <property type="entry name" value="Sulfate_transp"/>
    <property type="match status" value="1"/>
</dbReference>